<dbReference type="STRING" id="1365950.SAMN05428963_11469"/>
<dbReference type="OrthoDB" id="7926125at2"/>
<accession>A0A1T4SU99</accession>
<dbReference type="EMBL" id="FUXL01000014">
    <property type="protein sequence ID" value="SKA31870.1"/>
    <property type="molecule type" value="Genomic_DNA"/>
</dbReference>
<proteinExistence type="predicted"/>
<dbReference type="InterPro" id="IPR050289">
    <property type="entry name" value="TorD/DmsD_chaperones"/>
</dbReference>
<dbReference type="Pfam" id="PF02613">
    <property type="entry name" value="Nitrate_red_del"/>
    <property type="match status" value="1"/>
</dbReference>
<dbReference type="InterPro" id="IPR020945">
    <property type="entry name" value="DMSO/NO3_reduct_chaperone"/>
</dbReference>
<dbReference type="AlphaFoldDB" id="A0A1T4SU99"/>
<dbReference type="PANTHER" id="PTHR34227">
    <property type="entry name" value="CHAPERONE PROTEIN YCDY"/>
    <property type="match status" value="1"/>
</dbReference>
<keyword evidence="1" id="KW-0143">Chaperone</keyword>
<dbReference type="PANTHER" id="PTHR34227:SF11">
    <property type="entry name" value="CHAPERONE PROTEIN TORD"/>
    <property type="match status" value="1"/>
</dbReference>
<evidence type="ECO:0000313" key="2">
    <source>
        <dbReference type="EMBL" id="SKA31870.1"/>
    </source>
</evidence>
<dbReference type="Proteomes" id="UP000190135">
    <property type="component" value="Unassembled WGS sequence"/>
</dbReference>
<name>A0A1T4SU99_9HYPH</name>
<dbReference type="InterPro" id="IPR036411">
    <property type="entry name" value="TorD-like_sf"/>
</dbReference>
<gene>
    <name evidence="2" type="ORF">SAMN05428963_11469</name>
</gene>
<evidence type="ECO:0000256" key="1">
    <source>
        <dbReference type="ARBA" id="ARBA00023186"/>
    </source>
</evidence>
<reference evidence="2 3" key="1">
    <citation type="submission" date="2017-02" db="EMBL/GenBank/DDBJ databases">
        <authorList>
            <person name="Peterson S.W."/>
        </authorList>
    </citation>
    <scope>NUCLEOTIDE SEQUENCE [LARGE SCALE GENOMIC DNA]</scope>
    <source>
        <strain evidence="2 3">USBA 369</strain>
    </source>
</reference>
<evidence type="ECO:0000313" key="3">
    <source>
        <dbReference type="Proteomes" id="UP000190135"/>
    </source>
</evidence>
<dbReference type="Gene3D" id="1.10.3480.10">
    <property type="entry name" value="TorD-like"/>
    <property type="match status" value="1"/>
</dbReference>
<protein>
    <submittedName>
        <fullName evidence="2">Tat proofreading chaperone TorD</fullName>
    </submittedName>
</protein>
<dbReference type="RefSeq" id="WP_078709691.1">
    <property type="nucleotide sequence ID" value="NZ_FUXL01000014.1"/>
</dbReference>
<sequence>MGENSLLSVSAPVYADAIRLCARLFGSPLELADVEAILRPEESGVLKPLIRIEGLSREVEAMAAALVALGPSQKAEIALNRAFCQLFMGLGGPKSAAPYESAYRGSGRLYQEPAGEMALLLRQQGMETTTDFPEAPDHLVVELALFDDALRLGAVSGDESDMATAEGLRERMEGWVPAFAQSCRDHDRTGFYASAASLLAALLARTVDWPA</sequence>
<keyword evidence="3" id="KW-1185">Reference proteome</keyword>
<dbReference type="SUPFAM" id="SSF89155">
    <property type="entry name" value="TorD-like"/>
    <property type="match status" value="1"/>
</dbReference>
<organism evidence="2 3">
    <name type="scientific">Consotaella salsifontis</name>
    <dbReference type="NCBI Taxonomy" id="1365950"/>
    <lineage>
        <taxon>Bacteria</taxon>
        <taxon>Pseudomonadati</taxon>
        <taxon>Pseudomonadota</taxon>
        <taxon>Alphaproteobacteria</taxon>
        <taxon>Hyphomicrobiales</taxon>
        <taxon>Aurantimonadaceae</taxon>
        <taxon>Consotaella</taxon>
    </lineage>
</organism>